<dbReference type="EMBL" id="VVIM01000002">
    <property type="protein sequence ID" value="KAB0801722.1"/>
    <property type="molecule type" value="Genomic_DNA"/>
</dbReference>
<evidence type="ECO:0000313" key="2">
    <source>
        <dbReference type="Proteomes" id="UP000327044"/>
    </source>
</evidence>
<gene>
    <name evidence="1" type="ORF">PPYR_03908</name>
</gene>
<reference evidence="1 2" key="1">
    <citation type="journal article" date="2018" name="Elife">
        <title>Firefly genomes illuminate parallel origins of bioluminescence in beetles.</title>
        <authorList>
            <person name="Fallon T.R."/>
            <person name="Lower S.E."/>
            <person name="Chang C.H."/>
            <person name="Bessho-Uehara M."/>
            <person name="Martin G.J."/>
            <person name="Bewick A.J."/>
            <person name="Behringer M."/>
            <person name="Debat H.J."/>
            <person name="Wong I."/>
            <person name="Day J.C."/>
            <person name="Suvorov A."/>
            <person name="Silva C.J."/>
            <person name="Stanger-Hall K.F."/>
            <person name="Hall D.W."/>
            <person name="Schmitz R.J."/>
            <person name="Nelson D.R."/>
            <person name="Lewis S.M."/>
            <person name="Shigenobu S."/>
            <person name="Bybee S.M."/>
            <person name="Larracuente A.M."/>
            <person name="Oba Y."/>
            <person name="Weng J.K."/>
        </authorList>
    </citation>
    <scope>NUCLEOTIDE SEQUENCE [LARGE SCALE GENOMIC DNA]</scope>
    <source>
        <strain evidence="1">1611_PpyrPB1</strain>
        <tissue evidence="1">Whole body</tissue>
    </source>
</reference>
<dbReference type="InParanoid" id="A0A5N4AWI2"/>
<dbReference type="AlphaFoldDB" id="A0A5N4AWI2"/>
<dbReference type="Proteomes" id="UP000327044">
    <property type="component" value="Unassembled WGS sequence"/>
</dbReference>
<comment type="caution">
    <text evidence="1">The sequence shown here is derived from an EMBL/GenBank/DDBJ whole genome shotgun (WGS) entry which is preliminary data.</text>
</comment>
<evidence type="ECO:0000313" key="1">
    <source>
        <dbReference type="EMBL" id="KAB0801722.1"/>
    </source>
</evidence>
<sequence length="114" mass="12976">MADLKCSFIANHFGMMPKFRQNVLLLTNFAGEMAKHIDLMTFVTGARFKGLNMVRSMQGVLIRGLLSNKINEFWKASVCRGCLDGVYVPKTAKSELRQMISFRGKRLICKIKRT</sequence>
<protein>
    <submittedName>
        <fullName evidence="1">Uncharacterized protein</fullName>
    </submittedName>
</protein>
<proteinExistence type="predicted"/>
<name>A0A5N4AWI2_PHOPY</name>
<keyword evidence="2" id="KW-1185">Reference proteome</keyword>
<organism evidence="1 2">
    <name type="scientific">Photinus pyralis</name>
    <name type="common">Common eastern firefly</name>
    <name type="synonym">Lampyris pyralis</name>
    <dbReference type="NCBI Taxonomy" id="7054"/>
    <lineage>
        <taxon>Eukaryota</taxon>
        <taxon>Metazoa</taxon>
        <taxon>Ecdysozoa</taxon>
        <taxon>Arthropoda</taxon>
        <taxon>Hexapoda</taxon>
        <taxon>Insecta</taxon>
        <taxon>Pterygota</taxon>
        <taxon>Neoptera</taxon>
        <taxon>Endopterygota</taxon>
        <taxon>Coleoptera</taxon>
        <taxon>Polyphaga</taxon>
        <taxon>Elateriformia</taxon>
        <taxon>Elateroidea</taxon>
        <taxon>Lampyridae</taxon>
        <taxon>Lampyrinae</taxon>
        <taxon>Photinus</taxon>
    </lineage>
</organism>
<accession>A0A5N4AWI2</accession>